<dbReference type="OrthoDB" id="9010329at2"/>
<organism evidence="1 3">
    <name type="scientific">Paraburkholderia terrae</name>
    <dbReference type="NCBI Taxonomy" id="311230"/>
    <lineage>
        <taxon>Bacteria</taxon>
        <taxon>Pseudomonadati</taxon>
        <taxon>Pseudomonadota</taxon>
        <taxon>Betaproteobacteria</taxon>
        <taxon>Burkholderiales</taxon>
        <taxon>Burkholderiaceae</taxon>
        <taxon>Paraburkholderia</taxon>
    </lineage>
</organism>
<dbReference type="GeneID" id="55533422"/>
<dbReference type="KEGG" id="pter:C2L65_39680"/>
<sequence length="90" mass="10035">MTIPTIEYRGYELRAYSHQEFPLHRDPYAKGPRQFSSVVRIDTIQPSEAKARRYVTLFATASPTTAGDAIDLAMQYGKDIVDGKVQASGL</sequence>
<dbReference type="Proteomes" id="UP000243502">
    <property type="component" value="Chromosome 3"/>
</dbReference>
<keyword evidence="4" id="KW-1185">Reference proteome</keyword>
<evidence type="ECO:0000313" key="4">
    <source>
        <dbReference type="Proteomes" id="UP001319874"/>
    </source>
</evidence>
<name>A0A2I8F188_9BURK</name>
<reference evidence="2 4" key="2">
    <citation type="journal article" date="2022" name="Front. Microbiol.">
        <title>Identification and characterization of a novel class of self-sufficient cytochrome P450 hydroxylase involved in cyclohexanecarboxylate degradation in Paraburkholderia terrae strain KU-64.</title>
        <authorList>
            <person name="Yamamoto T."/>
            <person name="Hasegawa Y."/>
            <person name="Iwaki H."/>
        </authorList>
    </citation>
    <scope>NUCLEOTIDE SEQUENCE [LARGE SCALE GENOMIC DNA]</scope>
    <source>
        <strain evidence="2 4">KU-64</strain>
    </source>
</reference>
<dbReference type="EMBL" id="CP026113">
    <property type="protein sequence ID" value="AUT65635.1"/>
    <property type="molecule type" value="Genomic_DNA"/>
</dbReference>
<proteinExistence type="predicted"/>
<accession>A0A2I8F188</accession>
<dbReference type="AlphaFoldDB" id="A0A2I8F188"/>
<dbReference type="EMBL" id="AP024957">
    <property type="protein sequence ID" value="BCZ82930.1"/>
    <property type="molecule type" value="Genomic_DNA"/>
</dbReference>
<reference evidence="1 3" key="1">
    <citation type="submission" date="2018-01" db="EMBL/GenBank/DDBJ databases">
        <title>Species boundaries and ecological features among Paraburkholderia terrae DSMZ17804T, P. hospita DSMZ17164T and P. caribensis DSMZ13236T.</title>
        <authorList>
            <person name="Pratama A.A."/>
        </authorList>
    </citation>
    <scope>NUCLEOTIDE SEQUENCE [LARGE SCALE GENOMIC DNA]</scope>
    <source>
        <strain evidence="1 3">DSM 17804</strain>
    </source>
</reference>
<evidence type="ECO:0000313" key="3">
    <source>
        <dbReference type="Proteomes" id="UP000243502"/>
    </source>
</evidence>
<dbReference type="Proteomes" id="UP001319874">
    <property type="component" value="Chromosome 3"/>
</dbReference>
<protein>
    <submittedName>
        <fullName evidence="1">Uncharacterized protein</fullName>
    </submittedName>
</protein>
<evidence type="ECO:0000313" key="1">
    <source>
        <dbReference type="EMBL" id="AUT65635.1"/>
    </source>
</evidence>
<dbReference type="RefSeq" id="WP_007584497.1">
    <property type="nucleotide sequence ID" value="NZ_AP024957.1"/>
</dbReference>
<gene>
    <name evidence="1" type="ORF">C2L65_39680</name>
    <name evidence="2" type="ORF">PTKU64_66050</name>
</gene>
<evidence type="ECO:0000313" key="2">
    <source>
        <dbReference type="EMBL" id="BCZ82930.1"/>
    </source>
</evidence>